<dbReference type="FunCoup" id="A0A6I9VAS5">
    <property type="interactions" value="617"/>
</dbReference>
<accession>A0A6I9VAS5</accession>
<dbReference type="KEGG" id="bdr:105228259"/>
<dbReference type="PROSITE" id="PS51157">
    <property type="entry name" value="ZF_UBR"/>
    <property type="match status" value="1"/>
</dbReference>
<feature type="compositionally biased region" description="Basic residues" evidence="10">
    <location>
        <begin position="1431"/>
        <end position="1445"/>
    </location>
</feature>
<dbReference type="GO" id="GO:0000151">
    <property type="term" value="C:ubiquitin ligase complex"/>
    <property type="evidence" value="ECO:0007669"/>
    <property type="project" value="TreeGrafter"/>
</dbReference>
<protein>
    <recommendedName>
        <fullName evidence="9">E3 ubiquitin-protein ligase</fullName>
        <ecNumber evidence="9">2.3.2.27</ecNumber>
    </recommendedName>
</protein>
<dbReference type="Gene3D" id="3.30.40.10">
    <property type="entry name" value="Zinc/RING finger domain, C3HC4 (zinc finger)"/>
    <property type="match status" value="1"/>
</dbReference>
<dbReference type="PANTHER" id="PTHR21497">
    <property type="entry name" value="UBIQUITIN LIGASE E3 ALPHA-RELATED"/>
    <property type="match status" value="1"/>
</dbReference>
<feature type="compositionally biased region" description="Low complexity" evidence="10">
    <location>
        <begin position="1207"/>
        <end position="1218"/>
    </location>
</feature>
<dbReference type="GeneID" id="105228259"/>
<name>A0A6I9VAS5_BACDO</name>
<evidence type="ECO:0000256" key="5">
    <source>
        <dbReference type="ARBA" id="ARBA00022786"/>
    </source>
</evidence>
<comment type="function">
    <text evidence="9">Ubiquitin ligase protein which is a component of the N-end rule pathway. Recognizes and binds to proteins bearing specific N-terminal residues that are destabilizing according to the N-end rule, leading to their ubiquitination and subsequent degradation.</text>
</comment>
<dbReference type="InterPro" id="IPR044046">
    <property type="entry name" value="E3_ligase_UBR-like_C"/>
</dbReference>
<dbReference type="OrthoDB" id="15304at2759"/>
<keyword evidence="4 9" id="KW-0863">Zinc-finger</keyword>
<dbReference type="InterPro" id="IPR039164">
    <property type="entry name" value="UBR1-like"/>
</dbReference>
<dbReference type="InParanoid" id="A0A6I9VAS5"/>
<comment type="catalytic activity">
    <reaction evidence="1 9">
        <text>S-ubiquitinyl-[E2 ubiquitin-conjugating enzyme]-L-cysteine + [acceptor protein]-L-lysine = [E2 ubiquitin-conjugating enzyme]-L-cysteine + N(6)-ubiquitinyl-[acceptor protein]-L-lysine.</text>
        <dbReference type="EC" id="2.3.2.27"/>
    </reaction>
</comment>
<evidence type="ECO:0000313" key="12">
    <source>
        <dbReference type="Proteomes" id="UP001652620"/>
    </source>
</evidence>
<feature type="compositionally biased region" description="Polar residues" evidence="10">
    <location>
        <begin position="27"/>
        <end position="36"/>
    </location>
</feature>
<feature type="domain" description="UBR-type" evidence="11">
    <location>
        <begin position="216"/>
        <end position="287"/>
    </location>
</feature>
<evidence type="ECO:0000256" key="4">
    <source>
        <dbReference type="ARBA" id="ARBA00022771"/>
    </source>
</evidence>
<evidence type="ECO:0000256" key="8">
    <source>
        <dbReference type="PROSITE-ProRule" id="PRU00508"/>
    </source>
</evidence>
<feature type="region of interest" description="Disordered" evidence="10">
    <location>
        <begin position="1199"/>
        <end position="1243"/>
    </location>
</feature>
<feature type="region of interest" description="Disordered" evidence="10">
    <location>
        <begin position="1388"/>
        <end position="1408"/>
    </location>
</feature>
<evidence type="ECO:0000256" key="2">
    <source>
        <dbReference type="ARBA" id="ARBA00022679"/>
    </source>
</evidence>
<keyword evidence="5 9" id="KW-0833">Ubl conjugation pathway</keyword>
<dbReference type="UniPathway" id="UPA00143"/>
<sequence>MDEDENLSSGGDINNEISISRVGGSNAGSNDISNVDNEITEDDEFDDVDISMVVNLPSGVSVSTSGNSEPRSQSSYVAVATAPISVRAGLDFPDWESVGTTETDEDLLTDTSSFASSSGMAAGIVPGSTGGAKPSFFFGTSTSFSLRSRKEVAALINAECCRSEKTPELDAIVDKLFNPGTPIDNADNIEWIRWLIAGGRTPQEFVRIVRSYDNHAKCGLVWVPHVVAYRCRTCGISPCMSICRDCFKKGDHTNHDFNMFLSQAGGACDCGDTSVMKAEGFCSDHGINNRTNKEPVPPNLLAVAGAIMPKLLFRLLQHFRENSDATSQTYNLAAYSCEEFTNMLIDLNNMGEIMRKVMTRALINPDVYKFFTESPCLDTRHGRFLKSNREKYEDAVNRFPRPEPPDDYKHLPALGEKLVHTTLLEEFIFWTFKFEFPQNLVCFLLNMLPDQDYKEHLTRTFVMHYSRIPSVLEMSRDPDTLSNRVVHMSVQLFSNESLALKMVKELSLLHVMIISLKLMMSKILIQNTLHDPNKNFHFVIDCTRQVMKDHCYWPLVSDFNNVLSHESVALVFLRDDNLIDMWFQFLSMLQGMNVNVRETTSHVEFEPNSYYAAFSCELEASAYPMWSIISHLQDGTHAHLAKKIITYCVNTLHEWLDAIYFLEPKLSPDEMMQASFHFPLHRYLAAFLCQAVTKMGMSLSEVLPTRSYILPLLMIHPLRVQSFFYEILAGKWVRNGLQIKGQAMTYIQANFCNSMADMDLFFLQICATNLPQYFFLQNTIELFGVGQWLEFAPLKQPQKLEQCSMLEGFLTFLATLVTSRTNLGNDEATQCIIEISALLATENKTHSQLLELMPERSGNVHTKNFENFLKKLSVYKAPSSGSENLEQGLFTPIDDVWEQHYDPLHVLLRAVHRRDFQSSLDRFTNYVKSKNKMPSSGNLWPPFRLPRKVGVAFSDPCCILNSRVFHSTILSILFRAVHSRDVSEHLLALAIFLLEIAVEKSNDTNGTDNDKAAVVECEPKNKHGYPFSLRRDPPKLFHCYPTDNLRCNLRYVVSKLSLKSHEPQVSPASYRSNQFYGDLDYDVESDTATALPMIGGSDDDLDDDSMSVSVASGTSTAMVRMQNMEVALPPDLSLVPEQGLVIRQDSQDDDTLRDADDAIEGASPSVGFRFSLQPITLPESGMEVAIRRELQLLAGGSVTAGGGGGSSAVSAGGTSASGLRRTAEVQHNPQQQNEMFSPSTNNANSMLLPFQRVQPVAVPIGSRSIVPTATIRGVVGVPTLSGRRTYDSASRKRTTQLVDNAIGGQNKDEVPIEESILSLLLKLHSQLSGTLDSFSLSDGEDEEAEEDTGERMQFSSSSIVKDRLKHVDIENDITAKATSVNHLEKERLSKIDESSNPSHSAPDSPSAMDIDCVEASTSAAASNLNLDSSQRKHNHNSTSRKRIRNYRKIRVSDSRIGDGPYFIGNLIRKIAQRDELCAQSIDEIRSTLWPNQREKQAEQKARETREKEERRKRARERQMKMMQDFANKQKEFMQTAAHTMEGNMDDEDDDIFEEQPREKEYDCIICNCTTPSTESNPIGLVVLVESSGIVGHRRRTAERLPLPLCLEDEERLKQTTRLAIEFNRRTDLLSLKFGEESWYLSNNMAYENGVHVQSCGHHVHLSCLDAYLKTLYATQRQHQHERGEFYCPVCRQLSNSVLPLSPQLDRPTPMVRSGTQPFEQLVAELTNLIKENVRPTQTSTKLSEAMGRAMEDMTNITHRKMKRVPPTLRSLFVFVTSIARTNLESEIIQRGGSLCTTNSTRYKPKRDCIVPLLHVLSVHVRVLVEWPLWRSWASLAGLPVSDSAPVPSHCLELIPSLLADPIALLLKFILLAPLHLDQDFFTCMVKVMYNLLYYQIVVQLCVTLTDLECEYIISKFNKSPSMDDSDTIGRRNSSRTSGTTSSNIPYLGRAMALVLNNTNRMSHLRRESIPSTSTAAAAAAKANCAGFYAFSGLGYSSNNRGGNDDANISKSDVEVNLKSMEAQLQTLCLPFLRIAALLRQHLYRHDMPEITAPGLEFVRLVYYLELVTDSMDWDCFNASKGLCFISGTEQTLPKFWCDQLMDIRPPTDTVRELVILNQHGSWQQPKLLELPREYERLFTYYHERPCLNCYKVPKESSICLLCGTIVCLKQTCCAENDCCEAVRHTITCGGGIGIFLVVTSTYIIVIRGRRACLWGSLYLDDFDEEDRDLKRGKPLYLSQDRFNLLESQWLSHKFAHTKHTWVFHRDLL</sequence>
<dbReference type="Gene3D" id="2.10.110.30">
    <property type="match status" value="1"/>
</dbReference>
<dbReference type="GO" id="GO:0008270">
    <property type="term" value="F:zinc ion binding"/>
    <property type="evidence" value="ECO:0007669"/>
    <property type="project" value="UniProtKB-UniRule"/>
</dbReference>
<comment type="pathway">
    <text evidence="9">Protein modification; protein ubiquitination.</text>
</comment>
<evidence type="ECO:0000313" key="13">
    <source>
        <dbReference type="RefSeq" id="XP_011206311.2"/>
    </source>
</evidence>
<feature type="compositionally biased region" description="Polar residues" evidence="10">
    <location>
        <begin position="1394"/>
        <end position="1403"/>
    </location>
</feature>
<dbReference type="InterPro" id="IPR013083">
    <property type="entry name" value="Znf_RING/FYVE/PHD"/>
</dbReference>
<dbReference type="CDD" id="cd16483">
    <property type="entry name" value="RING-H2_UBR3"/>
    <property type="match status" value="1"/>
</dbReference>
<feature type="compositionally biased region" description="Polar residues" evidence="10">
    <location>
        <begin position="1225"/>
        <end position="1243"/>
    </location>
</feature>
<keyword evidence="2 9" id="KW-0808">Transferase</keyword>
<proteinExistence type="inferred from homology"/>
<feature type="compositionally biased region" description="Acidic residues" evidence="10">
    <location>
        <begin position="1338"/>
        <end position="1348"/>
    </location>
</feature>
<feature type="compositionally biased region" description="Low complexity" evidence="10">
    <location>
        <begin position="1930"/>
        <end position="1943"/>
    </location>
</feature>
<dbReference type="Pfam" id="PF02207">
    <property type="entry name" value="zf-UBR"/>
    <property type="match status" value="1"/>
</dbReference>
<dbReference type="GO" id="GO:0071596">
    <property type="term" value="P:ubiquitin-dependent protein catabolic process via the N-end rule pathway"/>
    <property type="evidence" value="ECO:0007669"/>
    <property type="project" value="UniProtKB-UniRule"/>
</dbReference>
<dbReference type="CDD" id="cd19673">
    <property type="entry name" value="UBR-box_UBR3"/>
    <property type="match status" value="1"/>
</dbReference>
<dbReference type="SMART" id="SM00396">
    <property type="entry name" value="ZnF_UBR1"/>
    <property type="match status" value="1"/>
</dbReference>
<evidence type="ECO:0000256" key="1">
    <source>
        <dbReference type="ARBA" id="ARBA00000900"/>
    </source>
</evidence>
<feature type="region of interest" description="Disordered" evidence="10">
    <location>
        <begin position="1332"/>
        <end position="1357"/>
    </location>
</feature>
<dbReference type="PANTHER" id="PTHR21497:SF39">
    <property type="entry name" value="E3 UBIQUITIN-PROTEIN LIGASE UBR3"/>
    <property type="match status" value="1"/>
</dbReference>
<dbReference type="SUPFAM" id="SSF57850">
    <property type="entry name" value="RING/U-box"/>
    <property type="match status" value="1"/>
</dbReference>
<reference evidence="13" key="1">
    <citation type="submission" date="2025-08" db="UniProtKB">
        <authorList>
            <consortium name="RefSeq"/>
        </authorList>
    </citation>
    <scope>IDENTIFICATION</scope>
    <source>
        <tissue evidence="13">Adult</tissue>
    </source>
</reference>
<dbReference type="GO" id="GO:0005737">
    <property type="term" value="C:cytoplasm"/>
    <property type="evidence" value="ECO:0007669"/>
    <property type="project" value="TreeGrafter"/>
</dbReference>
<dbReference type="Pfam" id="PF18995">
    <property type="entry name" value="PRT6_C"/>
    <property type="match status" value="1"/>
</dbReference>
<feature type="zinc finger region" description="UBR-type" evidence="8">
    <location>
        <begin position="216"/>
        <end position="287"/>
    </location>
</feature>
<feature type="region of interest" description="Disordered" evidence="10">
    <location>
        <begin position="1492"/>
        <end position="1513"/>
    </location>
</feature>
<dbReference type="InterPro" id="IPR003126">
    <property type="entry name" value="Znf_UBR"/>
</dbReference>
<feature type="region of interest" description="Disordered" evidence="10">
    <location>
        <begin position="1921"/>
        <end position="1943"/>
    </location>
</feature>
<evidence type="ECO:0000256" key="6">
    <source>
        <dbReference type="ARBA" id="ARBA00022833"/>
    </source>
</evidence>
<dbReference type="GO" id="GO:0016567">
    <property type="term" value="P:protein ubiquitination"/>
    <property type="evidence" value="ECO:0007669"/>
    <property type="project" value="UniProtKB-UniRule"/>
</dbReference>
<evidence type="ECO:0000256" key="9">
    <source>
        <dbReference type="RuleBase" id="RU366018"/>
    </source>
</evidence>
<organism evidence="12 13">
    <name type="scientific">Bactrocera dorsalis</name>
    <name type="common">Oriental fruit fly</name>
    <name type="synonym">Dacus dorsalis</name>
    <dbReference type="NCBI Taxonomy" id="27457"/>
    <lineage>
        <taxon>Eukaryota</taxon>
        <taxon>Metazoa</taxon>
        <taxon>Ecdysozoa</taxon>
        <taxon>Arthropoda</taxon>
        <taxon>Hexapoda</taxon>
        <taxon>Insecta</taxon>
        <taxon>Pterygota</taxon>
        <taxon>Neoptera</taxon>
        <taxon>Endopterygota</taxon>
        <taxon>Diptera</taxon>
        <taxon>Brachycera</taxon>
        <taxon>Muscomorpha</taxon>
        <taxon>Tephritoidea</taxon>
        <taxon>Tephritidae</taxon>
        <taxon>Bactrocera</taxon>
        <taxon>Bactrocera</taxon>
    </lineage>
</organism>
<dbReference type="Pfam" id="PF22960">
    <property type="entry name" value="WHD_UBR1"/>
    <property type="match status" value="1"/>
</dbReference>
<dbReference type="GO" id="GO:0061630">
    <property type="term" value="F:ubiquitin protein ligase activity"/>
    <property type="evidence" value="ECO:0007669"/>
    <property type="project" value="UniProtKB-UniRule"/>
</dbReference>
<dbReference type="InterPro" id="IPR055194">
    <property type="entry name" value="UBR1-like_WH"/>
</dbReference>
<dbReference type="RefSeq" id="XP_011206311.2">
    <property type="nucleotide sequence ID" value="XM_011208009.4"/>
</dbReference>
<comment type="similarity">
    <text evidence="7 9">Belongs to the E3 ubiquitin-protein ligase UBR1-like family.</text>
</comment>
<feature type="compositionally biased region" description="Polar residues" evidence="10">
    <location>
        <begin position="7"/>
        <end position="18"/>
    </location>
</feature>
<dbReference type="Proteomes" id="UP001652620">
    <property type="component" value="Unplaced"/>
</dbReference>
<evidence type="ECO:0000256" key="10">
    <source>
        <dbReference type="SAM" id="MobiDB-lite"/>
    </source>
</evidence>
<evidence type="ECO:0000256" key="7">
    <source>
        <dbReference type="ARBA" id="ARBA00046341"/>
    </source>
</evidence>
<evidence type="ECO:0000256" key="3">
    <source>
        <dbReference type="ARBA" id="ARBA00022723"/>
    </source>
</evidence>
<feature type="region of interest" description="Disordered" evidence="10">
    <location>
        <begin position="1422"/>
        <end position="1445"/>
    </location>
</feature>
<evidence type="ECO:0000259" key="11">
    <source>
        <dbReference type="PROSITE" id="PS51157"/>
    </source>
</evidence>
<gene>
    <name evidence="13" type="primary">LOC105228259</name>
</gene>
<keyword evidence="6 9" id="KW-0862">Zinc</keyword>
<keyword evidence="3 9" id="KW-0479">Metal-binding</keyword>
<dbReference type="EC" id="2.3.2.27" evidence="9"/>
<keyword evidence="12" id="KW-1185">Reference proteome</keyword>
<feature type="region of interest" description="Disordered" evidence="10">
    <location>
        <begin position="1"/>
        <end position="36"/>
    </location>
</feature>